<dbReference type="Gene3D" id="3.10.560.10">
    <property type="entry name" value="Outer membrane lipoprotein wza domain like"/>
    <property type="match status" value="1"/>
</dbReference>
<keyword evidence="9" id="KW-0406">Ion transport</keyword>
<dbReference type="PANTHER" id="PTHR33619:SF3">
    <property type="entry name" value="POLYSACCHARIDE EXPORT PROTEIN GFCE-RELATED"/>
    <property type="match status" value="1"/>
</dbReference>
<comment type="caution">
    <text evidence="17">The sequence shown here is derived from an EMBL/GenBank/DDBJ whole genome shotgun (WGS) entry which is preliminary data.</text>
</comment>
<keyword evidence="4" id="KW-1134">Transmembrane beta strand</keyword>
<keyword evidence="8" id="KW-0625">Polysaccharide transport</keyword>
<keyword evidence="10" id="KW-0626">Porin</keyword>
<feature type="domain" description="SLBB" evidence="16">
    <location>
        <begin position="123"/>
        <end position="204"/>
    </location>
</feature>
<evidence type="ECO:0000256" key="11">
    <source>
        <dbReference type="ARBA" id="ARBA00023136"/>
    </source>
</evidence>
<evidence type="ECO:0000256" key="7">
    <source>
        <dbReference type="ARBA" id="ARBA00022729"/>
    </source>
</evidence>
<comment type="subcellular location">
    <subcellularLocation>
        <location evidence="1">Cell outer membrane</location>
        <topology evidence="1">Multi-pass membrane protein</topology>
    </subcellularLocation>
</comment>
<protein>
    <submittedName>
        <fullName evidence="17">Uncharacterized protein</fullName>
    </submittedName>
</protein>
<dbReference type="InterPro" id="IPR003715">
    <property type="entry name" value="Poly_export_N"/>
</dbReference>
<keyword evidence="13" id="KW-0998">Cell outer membrane</keyword>
<dbReference type="Pfam" id="PF22461">
    <property type="entry name" value="SLBB_2"/>
    <property type="match status" value="1"/>
</dbReference>
<evidence type="ECO:0000256" key="6">
    <source>
        <dbReference type="ARBA" id="ARBA00022692"/>
    </source>
</evidence>
<keyword evidence="6" id="KW-0812">Transmembrane</keyword>
<dbReference type="Pfam" id="PF02563">
    <property type="entry name" value="Poly_export"/>
    <property type="match status" value="1"/>
</dbReference>
<evidence type="ECO:0000256" key="12">
    <source>
        <dbReference type="ARBA" id="ARBA00023139"/>
    </source>
</evidence>
<organism evidence="17">
    <name type="scientific">marine sediment metagenome</name>
    <dbReference type="NCBI Taxonomy" id="412755"/>
    <lineage>
        <taxon>unclassified sequences</taxon>
        <taxon>metagenomes</taxon>
        <taxon>ecological metagenomes</taxon>
    </lineage>
</organism>
<proteinExistence type="inferred from homology"/>
<evidence type="ECO:0000259" key="15">
    <source>
        <dbReference type="Pfam" id="PF02563"/>
    </source>
</evidence>
<reference evidence="17" key="1">
    <citation type="journal article" date="2014" name="Front. Microbiol.">
        <title>High frequency of phylogenetically diverse reductive dehalogenase-homologous genes in deep subseafloor sedimentary metagenomes.</title>
        <authorList>
            <person name="Kawai M."/>
            <person name="Futagami T."/>
            <person name="Toyoda A."/>
            <person name="Takaki Y."/>
            <person name="Nishi S."/>
            <person name="Hori S."/>
            <person name="Arai W."/>
            <person name="Tsubouchi T."/>
            <person name="Morono Y."/>
            <person name="Uchiyama I."/>
            <person name="Ito T."/>
            <person name="Fujiyama A."/>
            <person name="Inagaki F."/>
            <person name="Takami H."/>
        </authorList>
    </citation>
    <scope>NUCLEOTIDE SEQUENCE</scope>
    <source>
        <strain evidence="17">Expedition CK06-06</strain>
    </source>
</reference>
<keyword evidence="5" id="KW-0762">Sugar transport</keyword>
<keyword evidence="7" id="KW-0732">Signal</keyword>
<evidence type="ECO:0000256" key="2">
    <source>
        <dbReference type="ARBA" id="ARBA00009450"/>
    </source>
</evidence>
<comment type="similarity">
    <text evidence="2">Belongs to the BexD/CtrA/VexA family.</text>
</comment>
<evidence type="ECO:0000313" key="17">
    <source>
        <dbReference type="EMBL" id="GAG56458.1"/>
    </source>
</evidence>
<keyword evidence="3" id="KW-0813">Transport</keyword>
<evidence type="ECO:0000256" key="9">
    <source>
        <dbReference type="ARBA" id="ARBA00023065"/>
    </source>
</evidence>
<dbReference type="AlphaFoldDB" id="X0Z7Y2"/>
<name>X0Z7Y2_9ZZZZ</name>
<dbReference type="PROSITE" id="PS51257">
    <property type="entry name" value="PROKAR_LIPOPROTEIN"/>
    <property type="match status" value="1"/>
</dbReference>
<evidence type="ECO:0000256" key="3">
    <source>
        <dbReference type="ARBA" id="ARBA00022448"/>
    </source>
</evidence>
<keyword evidence="14" id="KW-0449">Lipoprotein</keyword>
<evidence type="ECO:0000256" key="10">
    <source>
        <dbReference type="ARBA" id="ARBA00023114"/>
    </source>
</evidence>
<evidence type="ECO:0000256" key="5">
    <source>
        <dbReference type="ARBA" id="ARBA00022597"/>
    </source>
</evidence>
<dbReference type="GO" id="GO:0015288">
    <property type="term" value="F:porin activity"/>
    <property type="evidence" value="ECO:0007669"/>
    <property type="project" value="UniProtKB-KW"/>
</dbReference>
<dbReference type="PANTHER" id="PTHR33619">
    <property type="entry name" value="POLYSACCHARIDE EXPORT PROTEIN GFCE-RELATED"/>
    <property type="match status" value="1"/>
</dbReference>
<dbReference type="GO" id="GO:0046930">
    <property type="term" value="C:pore complex"/>
    <property type="evidence" value="ECO:0007669"/>
    <property type="project" value="UniProtKB-KW"/>
</dbReference>
<dbReference type="GO" id="GO:0009279">
    <property type="term" value="C:cell outer membrane"/>
    <property type="evidence" value="ECO:0007669"/>
    <property type="project" value="UniProtKB-SubCell"/>
</dbReference>
<dbReference type="EMBL" id="BART01002099">
    <property type="protein sequence ID" value="GAG56458.1"/>
    <property type="molecule type" value="Genomic_DNA"/>
</dbReference>
<evidence type="ECO:0000259" key="16">
    <source>
        <dbReference type="Pfam" id="PF22461"/>
    </source>
</evidence>
<dbReference type="GO" id="GO:0015159">
    <property type="term" value="F:polysaccharide transmembrane transporter activity"/>
    <property type="evidence" value="ECO:0007669"/>
    <property type="project" value="InterPro"/>
</dbReference>
<dbReference type="GO" id="GO:0006811">
    <property type="term" value="P:monoatomic ion transport"/>
    <property type="evidence" value="ECO:0007669"/>
    <property type="project" value="UniProtKB-KW"/>
</dbReference>
<evidence type="ECO:0000256" key="1">
    <source>
        <dbReference type="ARBA" id="ARBA00004571"/>
    </source>
</evidence>
<evidence type="ECO:0000256" key="8">
    <source>
        <dbReference type="ARBA" id="ARBA00023047"/>
    </source>
</evidence>
<gene>
    <name evidence="17" type="ORF">S01H4_06698</name>
</gene>
<evidence type="ECO:0000256" key="14">
    <source>
        <dbReference type="ARBA" id="ARBA00023288"/>
    </source>
</evidence>
<dbReference type="InterPro" id="IPR054765">
    <property type="entry name" value="SLBB_dom"/>
</dbReference>
<keyword evidence="12" id="KW-0564">Palmitate</keyword>
<sequence>MKTIRKKTIFVLAIFVASLLIGCASQNSKVKVEVGPITPIQTQKPFVYKIAPGDELDIKFFFNPELNETITVRPDGMISLQLIDEIEAAGLKPTELDQKLTELYSRELRKPVLTVIVRSFSRQRIYVGGEVLTPGLIELPAGMTTLQAVFQSGGFKETGEPSETLVIRKGENDKPIPIRIDLAAVMDAGGGADFQLQPDDIVYVPKSAIANANKFIDEYIGGLLMFRGWSFGVSQNLGL</sequence>
<evidence type="ECO:0000256" key="13">
    <source>
        <dbReference type="ARBA" id="ARBA00023237"/>
    </source>
</evidence>
<dbReference type="InterPro" id="IPR049712">
    <property type="entry name" value="Poly_export"/>
</dbReference>
<accession>X0Z7Y2</accession>
<keyword evidence="11" id="KW-0472">Membrane</keyword>
<feature type="domain" description="Polysaccharide export protein N-terminal" evidence="15">
    <location>
        <begin position="47"/>
        <end position="117"/>
    </location>
</feature>
<evidence type="ECO:0000256" key="4">
    <source>
        <dbReference type="ARBA" id="ARBA00022452"/>
    </source>
</evidence>